<feature type="transmembrane region" description="Helical" evidence="2">
    <location>
        <begin position="244"/>
        <end position="262"/>
    </location>
</feature>
<dbReference type="OrthoDB" id="3142841at2759"/>
<feature type="transmembrane region" description="Helical" evidence="2">
    <location>
        <begin position="92"/>
        <end position="109"/>
    </location>
</feature>
<evidence type="ECO:0000256" key="2">
    <source>
        <dbReference type="SAM" id="Phobius"/>
    </source>
</evidence>
<keyword evidence="2" id="KW-0812">Transmembrane</keyword>
<reference evidence="3" key="1">
    <citation type="journal article" date="2020" name="Stud. Mycol.">
        <title>101 Dothideomycetes genomes: a test case for predicting lifestyles and emergence of pathogens.</title>
        <authorList>
            <person name="Haridas S."/>
            <person name="Albert R."/>
            <person name="Binder M."/>
            <person name="Bloem J."/>
            <person name="Labutti K."/>
            <person name="Salamov A."/>
            <person name="Andreopoulos B."/>
            <person name="Baker S."/>
            <person name="Barry K."/>
            <person name="Bills G."/>
            <person name="Bluhm B."/>
            <person name="Cannon C."/>
            <person name="Castanera R."/>
            <person name="Culley D."/>
            <person name="Daum C."/>
            <person name="Ezra D."/>
            <person name="Gonzalez J."/>
            <person name="Henrissat B."/>
            <person name="Kuo A."/>
            <person name="Liang C."/>
            <person name="Lipzen A."/>
            <person name="Lutzoni F."/>
            <person name="Magnuson J."/>
            <person name="Mondo S."/>
            <person name="Nolan M."/>
            <person name="Ohm R."/>
            <person name="Pangilinan J."/>
            <person name="Park H.-J."/>
            <person name="Ramirez L."/>
            <person name="Alfaro M."/>
            <person name="Sun H."/>
            <person name="Tritt A."/>
            <person name="Yoshinaga Y."/>
            <person name="Zwiers L.-H."/>
            <person name="Turgeon B."/>
            <person name="Goodwin S."/>
            <person name="Spatafora J."/>
            <person name="Crous P."/>
            <person name="Grigoriev I."/>
        </authorList>
    </citation>
    <scope>NUCLEOTIDE SEQUENCE</scope>
    <source>
        <strain evidence="3">CBS 690.94</strain>
    </source>
</reference>
<feature type="transmembrane region" description="Helical" evidence="2">
    <location>
        <begin position="166"/>
        <end position="185"/>
    </location>
</feature>
<evidence type="ECO:0000313" key="4">
    <source>
        <dbReference type="Proteomes" id="UP000799764"/>
    </source>
</evidence>
<evidence type="ECO:0000256" key="1">
    <source>
        <dbReference type="SAM" id="MobiDB-lite"/>
    </source>
</evidence>
<feature type="region of interest" description="Disordered" evidence="1">
    <location>
        <begin position="1"/>
        <end position="26"/>
    </location>
</feature>
<gene>
    <name evidence="3" type="ORF">P171DRAFT_423402</name>
</gene>
<accession>A0A9P4P8R1</accession>
<feature type="transmembrane region" description="Helical" evidence="2">
    <location>
        <begin position="205"/>
        <end position="224"/>
    </location>
</feature>
<organism evidence="3 4">
    <name type="scientific">Karstenula rhodostoma CBS 690.94</name>
    <dbReference type="NCBI Taxonomy" id="1392251"/>
    <lineage>
        <taxon>Eukaryota</taxon>
        <taxon>Fungi</taxon>
        <taxon>Dikarya</taxon>
        <taxon>Ascomycota</taxon>
        <taxon>Pezizomycotina</taxon>
        <taxon>Dothideomycetes</taxon>
        <taxon>Pleosporomycetidae</taxon>
        <taxon>Pleosporales</taxon>
        <taxon>Massarineae</taxon>
        <taxon>Didymosphaeriaceae</taxon>
        <taxon>Karstenula</taxon>
    </lineage>
</organism>
<name>A0A9P4P8R1_9PLEO</name>
<keyword evidence="4" id="KW-1185">Reference proteome</keyword>
<dbReference type="Proteomes" id="UP000799764">
    <property type="component" value="Unassembled WGS sequence"/>
</dbReference>
<evidence type="ECO:0000313" key="3">
    <source>
        <dbReference type="EMBL" id="KAF2438928.1"/>
    </source>
</evidence>
<keyword evidence="2" id="KW-0472">Membrane</keyword>
<dbReference type="PANTHER" id="PTHR33927">
    <property type="entry name" value="TRANSMEMBRANE PROTEIN"/>
    <property type="match status" value="1"/>
</dbReference>
<dbReference type="AlphaFoldDB" id="A0A9P4P8R1"/>
<dbReference type="EMBL" id="MU001511">
    <property type="protein sequence ID" value="KAF2438928.1"/>
    <property type="molecule type" value="Genomic_DNA"/>
</dbReference>
<dbReference type="PANTHER" id="PTHR33927:SF5">
    <property type="entry name" value="ENZYME, PUTATIVE (AFU_ORTHOLOGUE AFUA_8G01222)-RELATED"/>
    <property type="match status" value="1"/>
</dbReference>
<dbReference type="SUPFAM" id="SSF52343">
    <property type="entry name" value="Ferredoxin reductase-like, C-terminal NADP-linked domain"/>
    <property type="match status" value="1"/>
</dbReference>
<feature type="transmembrane region" description="Helical" evidence="2">
    <location>
        <begin position="282"/>
        <end position="299"/>
    </location>
</feature>
<keyword evidence="2" id="KW-1133">Transmembrane helix</keyword>
<dbReference type="InterPro" id="IPR052979">
    <property type="entry name" value="Adenylate-forming_domain"/>
</dbReference>
<proteinExistence type="predicted"/>
<sequence>MEVQNTGKAMVGPSSDQENGTRRPSHGLLYQPSTITLASDSSMSKVEDGNIGFIVGEVEMGQIKDTVELPKQWGNNFLRKIRYSWASSYRKTFALIFTVNLAVFVALVAKAPNGRPKHRDVGTAASANLMAAILFRQENFLNIIYEVFARAPHSWPLNIRKRVAKVFHYGGVHSGCGVAAVVWYILYTVEASILLVEDKNTHSDILANMVTSWVLVTMFIVILAGAHPSFRVRYHDYFEAFHRFAGWTALVNFWIHNVFSAAITARETGNTTGMALLKTPSFWTILISTGCTLLSWSRLRLRKVYPEKLSDHATRLHFRYAGMPSFYGVKLSDRPLLEWHAFATIPDVDEATGKTTGFSVVVSNAGDWTNKQIMASGERKLWIRGSPLHGLLYTSRLFKRIVLVATGSGIGPCLSLMHANITPTRIYWSTRDPQKNYGDAVTNAVQKADPRAVIWNTSTQGRGTIVQSVYELVRGSDAEAVFIISNPKVTDLVVFGMQSRGVPAYGAIFDS</sequence>
<dbReference type="InterPro" id="IPR039261">
    <property type="entry name" value="FNR_nucleotide-bd"/>
</dbReference>
<protein>
    <recommendedName>
        <fullName evidence="5">Nonribosomal peptide synthetase 12</fullName>
    </recommendedName>
</protein>
<comment type="caution">
    <text evidence="3">The sequence shown here is derived from an EMBL/GenBank/DDBJ whole genome shotgun (WGS) entry which is preliminary data.</text>
</comment>
<evidence type="ECO:0008006" key="5">
    <source>
        <dbReference type="Google" id="ProtNLM"/>
    </source>
</evidence>